<dbReference type="EMBL" id="JANDHW010000001">
    <property type="protein sequence ID" value="MCP9610543.1"/>
    <property type="molecule type" value="Genomic_DNA"/>
</dbReference>
<gene>
    <name evidence="3" type="ORF">NMU02_00350</name>
</gene>
<comment type="caution">
    <text evidence="3">The sequence shown here is derived from an EMBL/GenBank/DDBJ whole genome shotgun (WGS) entry which is preliminary data.</text>
</comment>
<keyword evidence="4" id="KW-1185">Reference proteome</keyword>
<keyword evidence="1" id="KW-0472">Membrane</keyword>
<evidence type="ECO:0000256" key="1">
    <source>
        <dbReference type="SAM" id="Phobius"/>
    </source>
</evidence>
<evidence type="ECO:0000313" key="3">
    <source>
        <dbReference type="EMBL" id="MCP9610543.1"/>
    </source>
</evidence>
<dbReference type="Pfam" id="PF06713">
    <property type="entry name" value="bPH_4"/>
    <property type="match status" value="1"/>
</dbReference>
<dbReference type="InterPro" id="IPR009589">
    <property type="entry name" value="PH_YyaB-like"/>
</dbReference>
<dbReference type="Proteomes" id="UP001205603">
    <property type="component" value="Unassembled WGS sequence"/>
</dbReference>
<sequence length="138" mass="15908">MVRTFKSKTDKWFFITVLLLSGLLIYCVWFRHILWAIPLAACDIWLIAALLRTEYVFTENNILLIKSGYAPTIQIPVDQIISVSPIKSYRPAYAVSFSRIKIIWKSGHIHRTRVSPADPVGFIAYMRRLNPTITVINI</sequence>
<reference evidence="3 4" key="1">
    <citation type="submission" date="2022-07" db="EMBL/GenBank/DDBJ databases">
        <title>Fecal culturing of patients with breast cancer.</title>
        <authorList>
            <person name="Teng N.M.Y."/>
            <person name="Kiu R."/>
            <person name="Evans R."/>
            <person name="Baker D.J."/>
            <person name="Zenner C."/>
            <person name="Robinson S.D."/>
            <person name="Hall L.J."/>
        </authorList>
    </citation>
    <scope>NUCLEOTIDE SEQUENCE [LARGE SCALE GENOMIC DNA]</scope>
    <source>
        <strain evidence="3 4">LH1063</strain>
    </source>
</reference>
<keyword evidence="1" id="KW-1133">Transmembrane helix</keyword>
<feature type="domain" description="Uncharacterized protein YyaB-like PH" evidence="2">
    <location>
        <begin position="53"/>
        <end position="127"/>
    </location>
</feature>
<proteinExistence type="predicted"/>
<accession>A0ABT1MD22</accession>
<evidence type="ECO:0000259" key="2">
    <source>
        <dbReference type="Pfam" id="PF06713"/>
    </source>
</evidence>
<name>A0ABT1MD22_9BACT</name>
<feature type="transmembrane region" description="Helical" evidence="1">
    <location>
        <begin position="12"/>
        <end position="31"/>
    </location>
</feature>
<organism evidence="3 4">
    <name type="scientific">Coprobacter tertius</name>
    <dbReference type="NCBI Taxonomy" id="2944915"/>
    <lineage>
        <taxon>Bacteria</taxon>
        <taxon>Pseudomonadati</taxon>
        <taxon>Bacteroidota</taxon>
        <taxon>Bacteroidia</taxon>
        <taxon>Bacteroidales</taxon>
        <taxon>Barnesiellaceae</taxon>
        <taxon>Coprobacter</taxon>
    </lineage>
</organism>
<protein>
    <submittedName>
        <fullName evidence="3">PH domain-containing protein</fullName>
    </submittedName>
</protein>
<keyword evidence="1" id="KW-0812">Transmembrane</keyword>
<evidence type="ECO:0000313" key="4">
    <source>
        <dbReference type="Proteomes" id="UP001205603"/>
    </source>
</evidence>
<dbReference type="RefSeq" id="WP_255025051.1">
    <property type="nucleotide sequence ID" value="NZ_JANDHW010000001.1"/>
</dbReference>